<dbReference type="Gene3D" id="3.40.50.200">
    <property type="entry name" value="Peptidase S8/S53 domain"/>
    <property type="match status" value="1"/>
</dbReference>
<evidence type="ECO:0000313" key="8">
    <source>
        <dbReference type="Proteomes" id="UP001448207"/>
    </source>
</evidence>
<dbReference type="CDD" id="cd04077">
    <property type="entry name" value="Peptidases_S8_PCSK9_ProteinaseK_like"/>
    <property type="match status" value="1"/>
</dbReference>
<evidence type="ECO:0000259" key="6">
    <source>
        <dbReference type="Pfam" id="PF00082"/>
    </source>
</evidence>
<dbReference type="GO" id="GO:0008233">
    <property type="term" value="F:peptidase activity"/>
    <property type="evidence" value="ECO:0007669"/>
    <property type="project" value="UniProtKB-KW"/>
</dbReference>
<keyword evidence="8" id="KW-1185">Reference proteome</keyword>
<proteinExistence type="inferred from homology"/>
<sequence length="341" mass="38057">MTDQDIPSQIPLVPTYTSNTHSVKPHSVEQFSTIPNAYIVVFKPETDQETALIHYNEIEEIQQGLQRIFWKILFKCNTDYSNVDYIEQDKYVQAASIQKQAPWGLARISHREELNNLTFDEYIYEKDGGKHVKIYILDTGIYDKHNDFEGRASFGVNLLNNSSSEGDNGHGTHSAGIIGGNIYGVAKKAKLVSVKTLDEDGTRTVSDAIAGIHWVLKRHTFDVQKSLLNKWRYKEAIIALNCVTTISFVFNQAVDEGTHYGISIVVPAGNSGNNACYYSPPSAVGAIKVGASTYYDTAAQFSNYGDCVDLYAPGQNILSAWNSDKSAKYVLSEHRQQQHML</sequence>
<evidence type="ECO:0000256" key="2">
    <source>
        <dbReference type="ARBA" id="ARBA00022670"/>
    </source>
</evidence>
<reference evidence="7 8" key="1">
    <citation type="submission" date="2024-04" db="EMBL/GenBank/DDBJ databases">
        <title>Symmetric and asymmetric DNA N6-adenine methylation regulates different biological responses in Mucorales.</title>
        <authorList>
            <consortium name="Lawrence Berkeley National Laboratory"/>
            <person name="Lax C."/>
            <person name="Mondo S.J."/>
            <person name="Osorio-Concepcion M."/>
            <person name="Muszewska A."/>
            <person name="Corrochano-Luque M."/>
            <person name="Gutierrez G."/>
            <person name="Riley R."/>
            <person name="Lipzen A."/>
            <person name="Guo J."/>
            <person name="Hundley H."/>
            <person name="Amirebrahimi M."/>
            <person name="Ng V."/>
            <person name="Lorenzo-Gutierrez D."/>
            <person name="Binder U."/>
            <person name="Yang J."/>
            <person name="Song Y."/>
            <person name="Canovas D."/>
            <person name="Navarro E."/>
            <person name="Freitag M."/>
            <person name="Gabaldon T."/>
            <person name="Grigoriev I.V."/>
            <person name="Corrochano L.M."/>
            <person name="Nicolas F.E."/>
            <person name="Garre V."/>
        </authorList>
    </citation>
    <scope>NUCLEOTIDE SEQUENCE [LARGE SCALE GENOMIC DNA]</scope>
    <source>
        <strain evidence="7 8">L51</strain>
    </source>
</reference>
<keyword evidence="3" id="KW-0378">Hydrolase</keyword>
<evidence type="ECO:0000256" key="5">
    <source>
        <dbReference type="PROSITE-ProRule" id="PRU01240"/>
    </source>
</evidence>
<evidence type="ECO:0000256" key="4">
    <source>
        <dbReference type="ARBA" id="ARBA00022825"/>
    </source>
</evidence>
<dbReference type="PANTHER" id="PTHR43806:SF11">
    <property type="entry name" value="CEREVISIN-RELATED"/>
    <property type="match status" value="1"/>
</dbReference>
<organism evidence="7 8">
    <name type="scientific">Phycomyces blakesleeanus</name>
    <dbReference type="NCBI Taxonomy" id="4837"/>
    <lineage>
        <taxon>Eukaryota</taxon>
        <taxon>Fungi</taxon>
        <taxon>Fungi incertae sedis</taxon>
        <taxon>Mucoromycota</taxon>
        <taxon>Mucoromycotina</taxon>
        <taxon>Mucoromycetes</taxon>
        <taxon>Mucorales</taxon>
        <taxon>Phycomycetaceae</taxon>
        <taxon>Phycomyces</taxon>
    </lineage>
</organism>
<comment type="caution">
    <text evidence="5">Lacks conserved residue(s) required for the propagation of feature annotation.</text>
</comment>
<dbReference type="SUPFAM" id="SSF52743">
    <property type="entry name" value="Subtilisin-like"/>
    <property type="match status" value="1"/>
</dbReference>
<comment type="similarity">
    <text evidence="1 5">Belongs to the peptidase S8 family.</text>
</comment>
<accession>A0ABR3B7E9</accession>
<dbReference type="PRINTS" id="PR00723">
    <property type="entry name" value="SUBTILISIN"/>
</dbReference>
<name>A0ABR3B7E9_PHYBL</name>
<keyword evidence="2 7" id="KW-0645">Protease</keyword>
<dbReference type="Proteomes" id="UP001448207">
    <property type="component" value="Unassembled WGS sequence"/>
</dbReference>
<evidence type="ECO:0000256" key="1">
    <source>
        <dbReference type="ARBA" id="ARBA00011073"/>
    </source>
</evidence>
<evidence type="ECO:0000313" key="7">
    <source>
        <dbReference type="EMBL" id="KAL0091901.1"/>
    </source>
</evidence>
<dbReference type="InterPro" id="IPR034193">
    <property type="entry name" value="PCSK9_ProteinaseK-like"/>
</dbReference>
<dbReference type="PROSITE" id="PS51892">
    <property type="entry name" value="SUBTILASE"/>
    <property type="match status" value="1"/>
</dbReference>
<evidence type="ECO:0000256" key="3">
    <source>
        <dbReference type="ARBA" id="ARBA00022801"/>
    </source>
</evidence>
<dbReference type="InterPro" id="IPR050131">
    <property type="entry name" value="Peptidase_S8_subtilisin-like"/>
</dbReference>
<dbReference type="GO" id="GO:0006508">
    <property type="term" value="P:proteolysis"/>
    <property type="evidence" value="ECO:0007669"/>
    <property type="project" value="UniProtKB-KW"/>
</dbReference>
<dbReference type="InterPro" id="IPR036852">
    <property type="entry name" value="Peptidase_S8/S53_dom_sf"/>
</dbReference>
<gene>
    <name evidence="7" type="ORF">J3Q64DRAFT_1831281</name>
</gene>
<keyword evidence="4" id="KW-0720">Serine protease</keyword>
<dbReference type="PROSITE" id="PS00136">
    <property type="entry name" value="SUBTILASE_ASP"/>
    <property type="match status" value="1"/>
</dbReference>
<dbReference type="Pfam" id="PF00082">
    <property type="entry name" value="Peptidase_S8"/>
    <property type="match status" value="1"/>
</dbReference>
<comment type="caution">
    <text evidence="7">The sequence shown here is derived from an EMBL/GenBank/DDBJ whole genome shotgun (WGS) entry which is preliminary data.</text>
</comment>
<dbReference type="EMBL" id="JBCLYO010000003">
    <property type="protein sequence ID" value="KAL0091901.1"/>
    <property type="molecule type" value="Genomic_DNA"/>
</dbReference>
<dbReference type="InterPro" id="IPR023827">
    <property type="entry name" value="Peptidase_S8_Asp-AS"/>
</dbReference>
<dbReference type="InterPro" id="IPR000209">
    <property type="entry name" value="Peptidase_S8/S53_dom"/>
</dbReference>
<dbReference type="InterPro" id="IPR015500">
    <property type="entry name" value="Peptidase_S8_subtilisin-rel"/>
</dbReference>
<dbReference type="PANTHER" id="PTHR43806">
    <property type="entry name" value="PEPTIDASE S8"/>
    <property type="match status" value="1"/>
</dbReference>
<feature type="domain" description="Peptidase S8/S53" evidence="6">
    <location>
        <begin position="129"/>
        <end position="338"/>
    </location>
</feature>
<protein>
    <submittedName>
        <fullName evidence="7">Subtilase protease</fullName>
    </submittedName>
</protein>